<reference evidence="2 3" key="1">
    <citation type="journal article" date="2024" name="Nat. Commun.">
        <title>Phylogenomics reveals the evolutionary origins of lichenization in chlorophyte algae.</title>
        <authorList>
            <person name="Puginier C."/>
            <person name="Libourel C."/>
            <person name="Otte J."/>
            <person name="Skaloud P."/>
            <person name="Haon M."/>
            <person name="Grisel S."/>
            <person name="Petersen M."/>
            <person name="Berrin J.G."/>
            <person name="Delaux P.M."/>
            <person name="Dal Grande F."/>
            <person name="Keller J."/>
        </authorList>
    </citation>
    <scope>NUCLEOTIDE SEQUENCE [LARGE SCALE GENOMIC DNA]</scope>
    <source>
        <strain evidence="2 3">SAG 2523</strain>
    </source>
</reference>
<evidence type="ECO:0008006" key="4">
    <source>
        <dbReference type="Google" id="ProtNLM"/>
    </source>
</evidence>
<keyword evidence="3" id="KW-1185">Reference proteome</keyword>
<sequence>MGSLQMVPMTSIIQFLLVPRQISGVFCPVWLDNNTACSVRFLWRVQEPQIRMGASVPACIICFQWGAPVLMQRICPPPVET</sequence>
<dbReference type="AlphaFoldDB" id="A0AAW1T119"/>
<gene>
    <name evidence="2" type="ORF">WJX84_004485</name>
</gene>
<organism evidence="2 3">
    <name type="scientific">Apatococcus fuscideae</name>
    <dbReference type="NCBI Taxonomy" id="2026836"/>
    <lineage>
        <taxon>Eukaryota</taxon>
        <taxon>Viridiplantae</taxon>
        <taxon>Chlorophyta</taxon>
        <taxon>core chlorophytes</taxon>
        <taxon>Trebouxiophyceae</taxon>
        <taxon>Chlorellales</taxon>
        <taxon>Chlorellaceae</taxon>
        <taxon>Apatococcus</taxon>
    </lineage>
</organism>
<evidence type="ECO:0000313" key="2">
    <source>
        <dbReference type="EMBL" id="KAK9863018.1"/>
    </source>
</evidence>
<dbReference type="Proteomes" id="UP001485043">
    <property type="component" value="Unassembled WGS sequence"/>
</dbReference>
<protein>
    <recommendedName>
        <fullName evidence="4">Secreted protein</fullName>
    </recommendedName>
</protein>
<evidence type="ECO:0000256" key="1">
    <source>
        <dbReference type="SAM" id="SignalP"/>
    </source>
</evidence>
<proteinExistence type="predicted"/>
<keyword evidence="1" id="KW-0732">Signal</keyword>
<evidence type="ECO:0000313" key="3">
    <source>
        <dbReference type="Proteomes" id="UP001485043"/>
    </source>
</evidence>
<feature type="signal peptide" evidence="1">
    <location>
        <begin position="1"/>
        <end position="24"/>
    </location>
</feature>
<accession>A0AAW1T119</accession>
<dbReference type="EMBL" id="JALJOV010000527">
    <property type="protein sequence ID" value="KAK9863018.1"/>
    <property type="molecule type" value="Genomic_DNA"/>
</dbReference>
<feature type="chain" id="PRO_5043486434" description="Secreted protein" evidence="1">
    <location>
        <begin position="25"/>
        <end position="81"/>
    </location>
</feature>
<name>A0AAW1T119_9CHLO</name>
<comment type="caution">
    <text evidence="2">The sequence shown here is derived from an EMBL/GenBank/DDBJ whole genome shotgun (WGS) entry which is preliminary data.</text>
</comment>